<dbReference type="InterPro" id="IPR030678">
    <property type="entry name" value="Peptide/Ni-bd"/>
</dbReference>
<keyword evidence="5" id="KW-0571">Peptide transport</keyword>
<feature type="coiled-coil region" evidence="6">
    <location>
        <begin position="472"/>
        <end position="499"/>
    </location>
</feature>
<dbReference type="Pfam" id="PF00496">
    <property type="entry name" value="SBP_bac_5"/>
    <property type="match status" value="1"/>
</dbReference>
<comment type="similarity">
    <text evidence="2">Belongs to the bacterial solute-binding protein 5 family.</text>
</comment>
<keyword evidence="6" id="KW-0175">Coiled coil</keyword>
<dbReference type="RefSeq" id="WP_102991568.1">
    <property type="nucleotide sequence ID" value="NZ_FXTU01000001.1"/>
</dbReference>
<dbReference type="FunFam" id="3.90.76.10:FF:000001">
    <property type="entry name" value="Oligopeptide ABC transporter substrate-binding protein"/>
    <property type="match status" value="1"/>
</dbReference>
<feature type="signal peptide" evidence="7">
    <location>
        <begin position="1"/>
        <end position="23"/>
    </location>
</feature>
<dbReference type="GO" id="GO:0043190">
    <property type="term" value="C:ATP-binding cassette (ABC) transporter complex"/>
    <property type="evidence" value="ECO:0007669"/>
    <property type="project" value="InterPro"/>
</dbReference>
<dbReference type="PROSITE" id="PS51257">
    <property type="entry name" value="PROKAR_LIPOPROTEIN"/>
    <property type="match status" value="1"/>
</dbReference>
<organism evidence="9 10">
    <name type="scientific">Laceyella tengchongensis</name>
    <dbReference type="NCBI Taxonomy" id="574699"/>
    <lineage>
        <taxon>Bacteria</taxon>
        <taxon>Bacillati</taxon>
        <taxon>Bacillota</taxon>
        <taxon>Bacilli</taxon>
        <taxon>Bacillales</taxon>
        <taxon>Thermoactinomycetaceae</taxon>
        <taxon>Laceyella</taxon>
    </lineage>
</organism>
<evidence type="ECO:0000256" key="5">
    <source>
        <dbReference type="ARBA" id="ARBA00022856"/>
    </source>
</evidence>
<dbReference type="PANTHER" id="PTHR30290:SF10">
    <property type="entry name" value="PERIPLASMIC OLIGOPEPTIDE-BINDING PROTEIN-RELATED"/>
    <property type="match status" value="1"/>
</dbReference>
<evidence type="ECO:0000256" key="1">
    <source>
        <dbReference type="ARBA" id="ARBA00004196"/>
    </source>
</evidence>
<dbReference type="InterPro" id="IPR000914">
    <property type="entry name" value="SBP_5_dom"/>
</dbReference>
<evidence type="ECO:0000256" key="4">
    <source>
        <dbReference type="ARBA" id="ARBA00022729"/>
    </source>
</evidence>
<comment type="caution">
    <text evidence="9">The sequence shown here is derived from an EMBL/GenBank/DDBJ whole genome shotgun (WGS) entry which is preliminary data.</text>
</comment>
<dbReference type="GO" id="GO:1904680">
    <property type="term" value="F:peptide transmembrane transporter activity"/>
    <property type="evidence" value="ECO:0007669"/>
    <property type="project" value="TreeGrafter"/>
</dbReference>
<comment type="subcellular location">
    <subcellularLocation>
        <location evidence="1">Cell envelope</location>
    </subcellularLocation>
</comment>
<dbReference type="PANTHER" id="PTHR30290">
    <property type="entry name" value="PERIPLASMIC BINDING COMPONENT OF ABC TRANSPORTER"/>
    <property type="match status" value="1"/>
</dbReference>
<dbReference type="PIRSF" id="PIRSF002741">
    <property type="entry name" value="MppA"/>
    <property type="match status" value="1"/>
</dbReference>
<dbReference type="Gene3D" id="3.90.76.10">
    <property type="entry name" value="Dipeptide-binding Protein, Domain 1"/>
    <property type="match status" value="1"/>
</dbReference>
<dbReference type="GO" id="GO:0015833">
    <property type="term" value="P:peptide transport"/>
    <property type="evidence" value="ECO:0007669"/>
    <property type="project" value="UniProtKB-KW"/>
</dbReference>
<dbReference type="GO" id="GO:0030288">
    <property type="term" value="C:outer membrane-bounded periplasmic space"/>
    <property type="evidence" value="ECO:0007669"/>
    <property type="project" value="UniProtKB-ARBA"/>
</dbReference>
<dbReference type="Gene3D" id="3.10.105.10">
    <property type="entry name" value="Dipeptide-binding Protein, Domain 3"/>
    <property type="match status" value="1"/>
</dbReference>
<sequence length="541" mass="61898">MSKGFKFSSVFAVLLALSLVLSACNFGSNSGSDDGQTLNLIELQEPPSLDSAKATDSVSFTILDNVLEGLYRADGKDQPVLAMAAEEPKVSDDQKTWTFKIRDAKWSDGKPVTAKDFEYSWKRVLDPKTASEYVQMMYVLENAEEYNTGKAKVEDVGVKALDDKTLEVKLKTAIPYFKALLTFPTFLPQRQDIVEKYGDKYALEAKNMVYNGAFVLSDWKHEKSFQYKKNDLYWDKANVKLNTVNVNIVKDSAQAINLYETGKTDFAYLGAEFLDKYKSSKEKFVIEESSVWYLEFNQREKEFFKNQKIRQAFSLAIDRQKLIDSVLKNGSTLPSGFVHSAIYATPDKKYRDIVKYDFPFDPAKAKQLLAEGLKEIGMDKAPTVELLTDDTTKAKRQAEFFKEQFRVNLGVNVEIASVTFKERLNRGKNGKFDIVIGGWSADYNDPLTYLTIMKSDESYNRGKWKNDEYDKLIRAATVNENYEERLEQLKQAEKILMDETGIAMLYFRNQLGLKKDYVKNWPWRVIGAQYSLKEVSIEGKK</sequence>
<evidence type="ECO:0000313" key="9">
    <source>
        <dbReference type="EMBL" id="SMP00759.1"/>
    </source>
</evidence>
<dbReference type="EMBL" id="FXTU01000001">
    <property type="protein sequence ID" value="SMP00759.1"/>
    <property type="molecule type" value="Genomic_DNA"/>
</dbReference>
<dbReference type="FunFam" id="3.10.105.10:FF:000001">
    <property type="entry name" value="Oligopeptide ABC transporter, oligopeptide-binding protein"/>
    <property type="match status" value="1"/>
</dbReference>
<evidence type="ECO:0000256" key="3">
    <source>
        <dbReference type="ARBA" id="ARBA00022448"/>
    </source>
</evidence>
<keyword evidence="10" id="KW-1185">Reference proteome</keyword>
<dbReference type="AlphaFoldDB" id="A0AA45WIP3"/>
<keyword evidence="4 7" id="KW-0732">Signal</keyword>
<keyword evidence="3" id="KW-0813">Transport</keyword>
<protein>
    <submittedName>
        <fullName evidence="9">Oligopeptide transport system substrate-binding protein</fullName>
    </submittedName>
</protein>
<keyword evidence="5" id="KW-0653">Protein transport</keyword>
<evidence type="ECO:0000256" key="6">
    <source>
        <dbReference type="SAM" id="Coils"/>
    </source>
</evidence>
<evidence type="ECO:0000256" key="2">
    <source>
        <dbReference type="ARBA" id="ARBA00005695"/>
    </source>
</evidence>
<proteinExistence type="inferred from homology"/>
<name>A0AA45WIP3_9BACL</name>
<dbReference type="Proteomes" id="UP001157946">
    <property type="component" value="Unassembled WGS sequence"/>
</dbReference>
<gene>
    <name evidence="9" type="ORF">SAMN06265361_101148</name>
</gene>
<dbReference type="SUPFAM" id="SSF53850">
    <property type="entry name" value="Periplasmic binding protein-like II"/>
    <property type="match status" value="1"/>
</dbReference>
<dbReference type="InterPro" id="IPR039424">
    <property type="entry name" value="SBP_5"/>
</dbReference>
<dbReference type="Gene3D" id="3.40.190.10">
    <property type="entry name" value="Periplasmic binding protein-like II"/>
    <property type="match status" value="1"/>
</dbReference>
<accession>A0AA45WIP3</accession>
<reference evidence="9" key="1">
    <citation type="submission" date="2017-05" db="EMBL/GenBank/DDBJ databases">
        <authorList>
            <person name="Varghese N."/>
            <person name="Submissions S."/>
        </authorList>
    </citation>
    <scope>NUCLEOTIDE SEQUENCE</scope>
    <source>
        <strain evidence="9">DSM 45262</strain>
    </source>
</reference>
<evidence type="ECO:0000256" key="7">
    <source>
        <dbReference type="SAM" id="SignalP"/>
    </source>
</evidence>
<feature type="domain" description="Solute-binding protein family 5" evidence="8">
    <location>
        <begin position="81"/>
        <end position="457"/>
    </location>
</feature>
<evidence type="ECO:0000259" key="8">
    <source>
        <dbReference type="Pfam" id="PF00496"/>
    </source>
</evidence>
<dbReference type="CDD" id="cd08504">
    <property type="entry name" value="PBP2_OppA"/>
    <property type="match status" value="1"/>
</dbReference>
<evidence type="ECO:0000313" key="10">
    <source>
        <dbReference type="Proteomes" id="UP001157946"/>
    </source>
</evidence>
<feature type="chain" id="PRO_5041367857" evidence="7">
    <location>
        <begin position="24"/>
        <end position="541"/>
    </location>
</feature>